<dbReference type="EMBL" id="BMAU01021244">
    <property type="protein sequence ID" value="GFY04427.1"/>
    <property type="molecule type" value="Genomic_DNA"/>
</dbReference>
<keyword evidence="2" id="KW-1185">Reference proteome</keyword>
<comment type="caution">
    <text evidence="1">The sequence shown here is derived from an EMBL/GenBank/DDBJ whole genome shotgun (WGS) entry which is preliminary data.</text>
</comment>
<proteinExistence type="predicted"/>
<accession>A0A8X6RZ12</accession>
<reference evidence="1" key="1">
    <citation type="submission" date="2020-08" db="EMBL/GenBank/DDBJ databases">
        <title>Multicomponent nature underlies the extraordinary mechanical properties of spider dragline silk.</title>
        <authorList>
            <person name="Kono N."/>
            <person name="Nakamura H."/>
            <person name="Mori M."/>
            <person name="Yoshida Y."/>
            <person name="Ohtoshi R."/>
            <person name="Malay A.D."/>
            <person name="Moran D.A.P."/>
            <person name="Tomita M."/>
            <person name="Numata K."/>
            <person name="Arakawa K."/>
        </authorList>
    </citation>
    <scope>NUCLEOTIDE SEQUENCE</scope>
</reference>
<protein>
    <submittedName>
        <fullName evidence="1">Uncharacterized protein</fullName>
    </submittedName>
</protein>
<sequence length="135" mass="15284">MNWSPVPRKTRRAGVRCTLNLLRAQTSCRWCGVVVRRGGCQLRCRPRHLTTKMTRSTVKSRRVAEQCDVSIPTRSLTYTLKFRNKNPSFKSVYLDSSVRLVPVALGSNTRESVSSDKTAAQTDCYFIPISIGFIK</sequence>
<dbReference type="AlphaFoldDB" id="A0A8X6RZ12"/>
<dbReference type="Proteomes" id="UP000887159">
    <property type="component" value="Unassembled WGS sequence"/>
</dbReference>
<evidence type="ECO:0000313" key="2">
    <source>
        <dbReference type="Proteomes" id="UP000887159"/>
    </source>
</evidence>
<organism evidence="1 2">
    <name type="scientific">Trichonephila clavipes</name>
    <name type="common">Golden silk orbweaver</name>
    <name type="synonym">Nephila clavipes</name>
    <dbReference type="NCBI Taxonomy" id="2585209"/>
    <lineage>
        <taxon>Eukaryota</taxon>
        <taxon>Metazoa</taxon>
        <taxon>Ecdysozoa</taxon>
        <taxon>Arthropoda</taxon>
        <taxon>Chelicerata</taxon>
        <taxon>Arachnida</taxon>
        <taxon>Araneae</taxon>
        <taxon>Araneomorphae</taxon>
        <taxon>Entelegynae</taxon>
        <taxon>Araneoidea</taxon>
        <taxon>Nephilidae</taxon>
        <taxon>Trichonephila</taxon>
    </lineage>
</organism>
<gene>
    <name evidence="1" type="ORF">TNCV_4415151</name>
</gene>
<evidence type="ECO:0000313" key="1">
    <source>
        <dbReference type="EMBL" id="GFY04427.1"/>
    </source>
</evidence>
<name>A0A8X6RZ12_TRICX</name>